<dbReference type="STRING" id="1121316.SAMN02745207_04115"/>
<dbReference type="GO" id="GO:0016301">
    <property type="term" value="F:kinase activity"/>
    <property type="evidence" value="ECO:0007669"/>
    <property type="project" value="UniProtKB-KW"/>
</dbReference>
<dbReference type="InterPro" id="IPR052366">
    <property type="entry name" value="GTP_Pyrophosphokinase"/>
</dbReference>
<organism evidence="3 4">
    <name type="scientific">Clostridium grantii DSM 8605</name>
    <dbReference type="NCBI Taxonomy" id="1121316"/>
    <lineage>
        <taxon>Bacteria</taxon>
        <taxon>Bacillati</taxon>
        <taxon>Bacillota</taxon>
        <taxon>Clostridia</taxon>
        <taxon>Eubacteriales</taxon>
        <taxon>Clostridiaceae</taxon>
        <taxon>Clostridium</taxon>
    </lineage>
</organism>
<accession>A0A1M5Y168</accession>
<protein>
    <submittedName>
        <fullName evidence="3">Putative GTP pyrophosphokinase</fullName>
    </submittedName>
</protein>
<dbReference type="InterPro" id="IPR043519">
    <property type="entry name" value="NT_sf"/>
</dbReference>
<evidence type="ECO:0000313" key="3">
    <source>
        <dbReference type="EMBL" id="SHI05815.1"/>
    </source>
</evidence>
<dbReference type="EMBL" id="FQXM01000047">
    <property type="protein sequence ID" value="SHI05815.1"/>
    <property type="molecule type" value="Genomic_DNA"/>
</dbReference>
<dbReference type="UniPathway" id="UPA00908">
    <property type="reaction ID" value="UER00884"/>
</dbReference>
<evidence type="ECO:0000313" key="4">
    <source>
        <dbReference type="Proteomes" id="UP000184447"/>
    </source>
</evidence>
<evidence type="ECO:0000256" key="1">
    <source>
        <dbReference type="ARBA" id="ARBA00004976"/>
    </source>
</evidence>
<proteinExistence type="predicted"/>
<gene>
    <name evidence="3" type="ORF">SAMN02745207_04115</name>
</gene>
<evidence type="ECO:0000259" key="2">
    <source>
        <dbReference type="SMART" id="SM00954"/>
    </source>
</evidence>
<feature type="domain" description="RelA/SpoT" evidence="2">
    <location>
        <begin position="52"/>
        <end position="172"/>
    </location>
</feature>
<reference evidence="3 4" key="1">
    <citation type="submission" date="2016-11" db="EMBL/GenBank/DDBJ databases">
        <authorList>
            <person name="Jaros S."/>
            <person name="Januszkiewicz K."/>
            <person name="Wedrychowicz H."/>
        </authorList>
    </citation>
    <scope>NUCLEOTIDE SEQUENCE [LARGE SCALE GENOMIC DNA]</scope>
    <source>
        <strain evidence="3 4">DSM 8605</strain>
    </source>
</reference>
<dbReference type="SUPFAM" id="SSF81301">
    <property type="entry name" value="Nucleotidyltransferase"/>
    <property type="match status" value="1"/>
</dbReference>
<keyword evidence="3" id="KW-0808">Transferase</keyword>
<keyword evidence="4" id="KW-1185">Reference proteome</keyword>
<dbReference type="Gene3D" id="3.30.460.10">
    <property type="entry name" value="Beta Polymerase, domain 2"/>
    <property type="match status" value="1"/>
</dbReference>
<name>A0A1M5Y168_9CLOT</name>
<dbReference type="GO" id="GO:0015970">
    <property type="term" value="P:guanosine tetraphosphate biosynthetic process"/>
    <property type="evidence" value="ECO:0007669"/>
    <property type="project" value="UniProtKB-UniPathway"/>
</dbReference>
<dbReference type="CDD" id="cd05399">
    <property type="entry name" value="NT_Rel-Spo_like"/>
    <property type="match status" value="1"/>
</dbReference>
<dbReference type="RefSeq" id="WP_242950729.1">
    <property type="nucleotide sequence ID" value="NZ_FQXM01000047.1"/>
</dbReference>
<dbReference type="InterPro" id="IPR007685">
    <property type="entry name" value="RelA_SpoT"/>
</dbReference>
<dbReference type="AlphaFoldDB" id="A0A1M5Y168"/>
<keyword evidence="3" id="KW-0418">Kinase</keyword>
<dbReference type="Gene3D" id="1.10.287.860">
    <property type="entry name" value="Nucleotidyltransferase"/>
    <property type="match status" value="1"/>
</dbReference>
<dbReference type="SMART" id="SM00954">
    <property type="entry name" value="RelA_SpoT"/>
    <property type="match status" value="1"/>
</dbReference>
<dbReference type="PANTHER" id="PTHR47837:SF2">
    <property type="entry name" value="GTP PYROPHOSPHOKINASE YWAC"/>
    <property type="match status" value="1"/>
</dbReference>
<dbReference type="Pfam" id="PF04607">
    <property type="entry name" value="RelA_SpoT"/>
    <property type="match status" value="1"/>
</dbReference>
<dbReference type="Proteomes" id="UP000184447">
    <property type="component" value="Unassembled WGS sequence"/>
</dbReference>
<sequence length="203" mass="23770">MGYSMDKENSEFYKDELNRLISAEEYVLDKIEIYRETQKRKTEENPIEHCKSRIKSSKSVKNKLLKKGLEPDLQTALDNLTDIVGIRIVCGFMDSVYQVVDFIKAQREFEIIKEKDYISNPKPNGYRSYHLIVKLNTEELDGVAVEIQIRTIALDCWASLEHQIKYKHTIKYTKTIEKELKRCADEIASVDLTMQTIREVVRD</sequence>
<comment type="pathway">
    <text evidence="1">Purine metabolism; ppGpp biosynthesis; ppGpp from GTP: step 1/2.</text>
</comment>
<dbReference type="PANTHER" id="PTHR47837">
    <property type="entry name" value="GTP PYROPHOSPHOKINASE YJBM"/>
    <property type="match status" value="1"/>
</dbReference>